<evidence type="ECO:0000256" key="17">
    <source>
        <dbReference type="ARBA" id="ARBA00047712"/>
    </source>
</evidence>
<comment type="similarity">
    <text evidence="2 18">Belongs to the complex I 75 kDa subunit family.</text>
</comment>
<dbReference type="OrthoDB" id="9810782at2"/>
<dbReference type="Pfam" id="PF13510">
    <property type="entry name" value="Fer2_4"/>
    <property type="match status" value="1"/>
</dbReference>
<evidence type="ECO:0000256" key="10">
    <source>
        <dbReference type="ARBA" id="ARBA00023014"/>
    </source>
</evidence>
<dbReference type="PROSITE" id="PS00641">
    <property type="entry name" value="COMPLEX1_75K_1"/>
    <property type="match status" value="1"/>
</dbReference>
<evidence type="ECO:0000256" key="15">
    <source>
        <dbReference type="ARBA" id="ARBA00032783"/>
    </source>
</evidence>
<dbReference type="GO" id="GO:0008137">
    <property type="term" value="F:NADH dehydrogenase (ubiquinone) activity"/>
    <property type="evidence" value="ECO:0007669"/>
    <property type="project" value="InterPro"/>
</dbReference>
<dbReference type="PROSITE" id="PS51839">
    <property type="entry name" value="4FE4S_HC3"/>
    <property type="match status" value="1"/>
</dbReference>
<feature type="domain" description="2Fe-2S ferredoxin-type" evidence="19">
    <location>
        <begin position="1"/>
        <end position="83"/>
    </location>
</feature>
<dbReference type="GO" id="GO:0003954">
    <property type="term" value="F:NADH dehydrogenase activity"/>
    <property type="evidence" value="ECO:0007669"/>
    <property type="project" value="TreeGrafter"/>
</dbReference>
<keyword evidence="8" id="KW-1278">Translocase</keyword>
<evidence type="ECO:0000259" key="21">
    <source>
        <dbReference type="PROSITE" id="PS51839"/>
    </source>
</evidence>
<evidence type="ECO:0000313" key="22">
    <source>
        <dbReference type="EMBL" id="GAC34613.1"/>
    </source>
</evidence>
<proteinExistence type="inferred from homology"/>
<keyword evidence="6" id="KW-0874">Quinone</keyword>
<dbReference type="Pfam" id="PF00384">
    <property type="entry name" value="Molybdopterin"/>
    <property type="match status" value="1"/>
</dbReference>
<dbReference type="GO" id="GO:0046872">
    <property type="term" value="F:metal ion binding"/>
    <property type="evidence" value="ECO:0007669"/>
    <property type="project" value="UniProtKB-KW"/>
</dbReference>
<dbReference type="InterPro" id="IPR006963">
    <property type="entry name" value="Mopterin_OxRdtase_4Fe-4S_dom"/>
</dbReference>
<dbReference type="GO" id="GO:0051537">
    <property type="term" value="F:2 iron, 2 sulfur cluster binding"/>
    <property type="evidence" value="ECO:0007669"/>
    <property type="project" value="UniProtKB-KW"/>
</dbReference>
<evidence type="ECO:0000256" key="13">
    <source>
        <dbReference type="ARBA" id="ARBA00026021"/>
    </source>
</evidence>
<dbReference type="InterPro" id="IPR019574">
    <property type="entry name" value="NADH_UbQ_OxRdtase_Gsu_4Fe4S-bd"/>
</dbReference>
<evidence type="ECO:0000259" key="20">
    <source>
        <dbReference type="PROSITE" id="PS51669"/>
    </source>
</evidence>
<evidence type="ECO:0000256" key="18">
    <source>
        <dbReference type="RuleBase" id="RU004523"/>
    </source>
</evidence>
<keyword evidence="12" id="KW-0830">Ubiquinone</keyword>
<reference evidence="23" key="1">
    <citation type="journal article" date="2014" name="Environ. Microbiol.">
        <title>Comparative genomics of the marine bacterial genus Glaciecola reveals the high degree of genomic diversity and genomic characteristic for cold adaptation.</title>
        <authorList>
            <person name="Qin Q.L."/>
            <person name="Xie B.B."/>
            <person name="Yu Y."/>
            <person name="Shu Y.L."/>
            <person name="Rong J.C."/>
            <person name="Zhang Y.J."/>
            <person name="Zhao D.L."/>
            <person name="Chen X.L."/>
            <person name="Zhang X.Y."/>
            <person name="Chen B."/>
            <person name="Zhou B.C."/>
            <person name="Zhang Y.Z."/>
        </authorList>
    </citation>
    <scope>NUCLEOTIDE SEQUENCE [LARGE SCALE GENOMIC DNA]</scope>
    <source>
        <strain evidence="23">LMG 21857</strain>
    </source>
</reference>
<evidence type="ECO:0000256" key="1">
    <source>
        <dbReference type="ARBA" id="ARBA00001966"/>
    </source>
</evidence>
<dbReference type="EMBL" id="BAER01000115">
    <property type="protein sequence ID" value="GAC34613.1"/>
    <property type="molecule type" value="Genomic_DNA"/>
</dbReference>
<feature type="domain" description="4Fe-4S Mo/W bis-MGD-type" evidence="20">
    <location>
        <begin position="221"/>
        <end position="277"/>
    </location>
</feature>
<dbReference type="PANTHER" id="PTHR43105">
    <property type="entry name" value="RESPIRATORY NITRATE REDUCTASE"/>
    <property type="match status" value="1"/>
</dbReference>
<dbReference type="InterPro" id="IPR050123">
    <property type="entry name" value="Prok_molybdopt-oxidoreductase"/>
</dbReference>
<gene>
    <name evidence="22" type="primary">nuoG</name>
    <name evidence="22" type="ORF">GPLA_3728</name>
</gene>
<dbReference type="STRING" id="1129793.GPLA_3728"/>
<dbReference type="Proteomes" id="UP000006322">
    <property type="component" value="Unassembled WGS sequence"/>
</dbReference>
<keyword evidence="11" id="KW-0520">NAD</keyword>
<evidence type="ECO:0000256" key="4">
    <source>
        <dbReference type="ARBA" id="ARBA00022485"/>
    </source>
</evidence>
<evidence type="ECO:0000256" key="16">
    <source>
        <dbReference type="ARBA" id="ARBA00034078"/>
    </source>
</evidence>
<evidence type="ECO:0000256" key="12">
    <source>
        <dbReference type="ARBA" id="ARBA00023075"/>
    </source>
</evidence>
<dbReference type="GO" id="GO:0051539">
    <property type="term" value="F:4 iron, 4 sulfur cluster binding"/>
    <property type="evidence" value="ECO:0007669"/>
    <property type="project" value="UniProtKB-KW"/>
</dbReference>
<dbReference type="Pfam" id="PF04879">
    <property type="entry name" value="Molybdop_Fe4S4"/>
    <property type="match status" value="1"/>
</dbReference>
<dbReference type="Pfam" id="PF22117">
    <property type="entry name" value="Fer4_Nqo3"/>
    <property type="match status" value="1"/>
</dbReference>
<dbReference type="InterPro" id="IPR010228">
    <property type="entry name" value="NADH_UbQ_OxRdtase_Gsu"/>
</dbReference>
<dbReference type="SUPFAM" id="SSF54292">
    <property type="entry name" value="2Fe-2S ferredoxin-like"/>
    <property type="match status" value="1"/>
</dbReference>
<evidence type="ECO:0000256" key="7">
    <source>
        <dbReference type="ARBA" id="ARBA00022723"/>
    </source>
</evidence>
<evidence type="ECO:0000256" key="9">
    <source>
        <dbReference type="ARBA" id="ARBA00023004"/>
    </source>
</evidence>
<keyword evidence="7" id="KW-0479">Metal-binding</keyword>
<evidence type="ECO:0000313" key="23">
    <source>
        <dbReference type="Proteomes" id="UP000006322"/>
    </source>
</evidence>
<dbReference type="FunFam" id="3.10.20.740:FF:000002">
    <property type="entry name" value="NADH-quinone oxidoreductase"/>
    <property type="match status" value="1"/>
</dbReference>
<keyword evidence="22" id="KW-0560">Oxidoreductase</keyword>
<dbReference type="GO" id="GO:0042773">
    <property type="term" value="P:ATP synthesis coupled electron transport"/>
    <property type="evidence" value="ECO:0007669"/>
    <property type="project" value="InterPro"/>
</dbReference>
<dbReference type="PROSITE" id="PS51085">
    <property type="entry name" value="2FE2S_FER_2"/>
    <property type="match status" value="1"/>
</dbReference>
<dbReference type="AlphaFoldDB" id="K7A0X3"/>
<evidence type="ECO:0000256" key="2">
    <source>
        <dbReference type="ARBA" id="ARBA00005404"/>
    </source>
</evidence>
<evidence type="ECO:0000256" key="11">
    <source>
        <dbReference type="ARBA" id="ARBA00023027"/>
    </source>
</evidence>
<dbReference type="InterPro" id="IPR054351">
    <property type="entry name" value="NADH_UbQ_OxRdtase_ferredoxin"/>
</dbReference>
<dbReference type="Gene3D" id="2.20.25.90">
    <property type="entry name" value="ADC-like domains"/>
    <property type="match status" value="1"/>
</dbReference>
<evidence type="ECO:0000256" key="5">
    <source>
        <dbReference type="ARBA" id="ARBA00022714"/>
    </source>
</evidence>
<keyword evidence="5" id="KW-0001">2Fe-2S</keyword>
<dbReference type="InterPro" id="IPR006656">
    <property type="entry name" value="Mopterin_OxRdtase"/>
</dbReference>
<comment type="cofactor">
    <cofactor evidence="1">
        <name>[4Fe-4S] cluster</name>
        <dbReference type="ChEBI" id="CHEBI:49883"/>
    </cofactor>
</comment>
<dbReference type="Pfam" id="PF10588">
    <property type="entry name" value="NADH-G_4Fe-4S_3"/>
    <property type="match status" value="1"/>
</dbReference>
<keyword evidence="9" id="KW-0408">Iron</keyword>
<keyword evidence="23" id="KW-1185">Reference proteome</keyword>
<evidence type="ECO:0000256" key="14">
    <source>
        <dbReference type="ARBA" id="ARBA00031577"/>
    </source>
</evidence>
<evidence type="ECO:0000256" key="6">
    <source>
        <dbReference type="ARBA" id="ARBA00022719"/>
    </source>
</evidence>
<feature type="domain" description="4Fe-4S His(Cys)3-ligated-type" evidence="21">
    <location>
        <begin position="83"/>
        <end position="122"/>
    </location>
</feature>
<dbReference type="SMART" id="SM00926">
    <property type="entry name" value="Molybdop_Fe4S4"/>
    <property type="match status" value="1"/>
</dbReference>
<dbReference type="InterPro" id="IPR001041">
    <property type="entry name" value="2Fe-2S_ferredoxin-type"/>
</dbReference>
<organism evidence="22 23">
    <name type="scientific">Paraglaciecola polaris LMG 21857</name>
    <dbReference type="NCBI Taxonomy" id="1129793"/>
    <lineage>
        <taxon>Bacteria</taxon>
        <taxon>Pseudomonadati</taxon>
        <taxon>Pseudomonadota</taxon>
        <taxon>Gammaproteobacteria</taxon>
        <taxon>Alteromonadales</taxon>
        <taxon>Alteromonadaceae</taxon>
        <taxon>Paraglaciecola</taxon>
    </lineage>
</organism>
<evidence type="ECO:0000259" key="19">
    <source>
        <dbReference type="PROSITE" id="PS51085"/>
    </source>
</evidence>
<dbReference type="CDD" id="cd00207">
    <property type="entry name" value="fer2"/>
    <property type="match status" value="1"/>
</dbReference>
<dbReference type="GO" id="GO:0016020">
    <property type="term" value="C:membrane"/>
    <property type="evidence" value="ECO:0007669"/>
    <property type="project" value="InterPro"/>
</dbReference>
<comment type="catalytic activity">
    <reaction evidence="17">
        <text>a quinone + NADH + 5 H(+)(in) = a quinol + NAD(+) + 4 H(+)(out)</text>
        <dbReference type="Rhea" id="RHEA:57888"/>
        <dbReference type="ChEBI" id="CHEBI:15378"/>
        <dbReference type="ChEBI" id="CHEBI:24646"/>
        <dbReference type="ChEBI" id="CHEBI:57540"/>
        <dbReference type="ChEBI" id="CHEBI:57945"/>
        <dbReference type="ChEBI" id="CHEBI:132124"/>
    </reaction>
</comment>
<dbReference type="SMART" id="SM00929">
    <property type="entry name" value="NADH-G_4Fe-4S_3"/>
    <property type="match status" value="1"/>
</dbReference>
<name>K7A0X3_9ALTE</name>
<protein>
    <recommendedName>
        <fullName evidence="3">NADH-quinone oxidoreductase subunit G</fullName>
    </recommendedName>
    <alternativeName>
        <fullName evidence="14">NADH dehydrogenase I subunit G</fullName>
    </alternativeName>
    <alternativeName>
        <fullName evidence="15">NDH-1 subunit G</fullName>
    </alternativeName>
</protein>
<dbReference type="InterPro" id="IPR036010">
    <property type="entry name" value="2Fe-2S_ferredoxin-like_sf"/>
</dbReference>
<dbReference type="SUPFAM" id="SSF53706">
    <property type="entry name" value="Formate dehydrogenase/DMSO reductase, domains 1-3"/>
    <property type="match status" value="1"/>
</dbReference>
<dbReference type="GO" id="GO:0048038">
    <property type="term" value="F:quinone binding"/>
    <property type="evidence" value="ECO:0007669"/>
    <property type="project" value="UniProtKB-KW"/>
</dbReference>
<comment type="caution">
    <text evidence="22">The sequence shown here is derived from an EMBL/GenBank/DDBJ whole genome shotgun (WGS) entry which is preliminary data.</text>
</comment>
<dbReference type="Gene3D" id="3.10.20.740">
    <property type="match status" value="1"/>
</dbReference>
<comment type="cofactor">
    <cofactor evidence="16">
        <name>[2Fe-2S] cluster</name>
        <dbReference type="ChEBI" id="CHEBI:190135"/>
    </cofactor>
</comment>
<dbReference type="InterPro" id="IPR000283">
    <property type="entry name" value="NADH_UbQ_OxRdtase_75kDa_su_CS"/>
</dbReference>
<dbReference type="RefSeq" id="WP_007106378.1">
    <property type="nucleotide sequence ID" value="NZ_BAER01000115.1"/>
</dbReference>
<dbReference type="PANTHER" id="PTHR43105:SF10">
    <property type="entry name" value="NADH-QUINONE OXIDOREDUCTASE SUBUNIT G"/>
    <property type="match status" value="1"/>
</dbReference>
<keyword evidence="10" id="KW-0411">Iron-sulfur</keyword>
<sequence>MAKIFVDNQQYTVRDGQNLLQACLSLKMDLPYFCWHPAMGAVGACRQCAMTQYQDENDNRGRLIVACMTPVSDGMRVSMQQPAEQEFREQVIGALMTHHPHDCPVCAEGGECHLQDMTVMTGHSVRHYKGKKTTFENQQLGPLIKHEMNRCITCYRCERFYKDYAGGTDLSAQASKNHVYFGRQSDGTLQSEFAGNLVEVCPTGVFTDKPFGDHYSRKWDLQSAPSICQHCAVGCNTSVSERYGSVRRVTNRFNAHLNSYFLCDRGRFGFGFVNSEQRQRDIYLHGKKTDWRDADLITLLKDKNPWLGIGSSQASLEDNFCLQQLVGPENFCPALDPQQEDLLSRHMTILQQWPQASLAQMEQADAIVILGEDVNNSAPRIALSIRQALLNNAREQAEKLRVPAWQDAAVRALAPHNPVPLAYFGYGTSTLSELATIKVLCDPKHAAEQGFMLANLLSGQAPSPKAHKVDPQIQQLAQILKNAKQPLIITGWSAGHPALLAAANNIRNALAQLKPEHDESMLCIVPPETNTLGLGLLAQQGGLSGQQLAQRLTHNTCNLMVLDHTQAPFNEQLTKLGASANHLVRLTQLRAGHKNELTLPLSTFSESSGSQLNYQGLIQSHIPATKPSGQCMPGWQWLVNIGKLTGHALGNMTNLGQLRDNICLHYPQLVAHWLSDPHGQMALQTPRTSGRTAMLANQTVHEPKPFAESLAPYKQSMEGTIAGDKGEQPLAYSWSPGWNSNQSNHKFKDEYLNGPLTAQKGVLCISANPSKQWVNWQMDWSKVNKAKWQLLPMQKVFGSDSLSLHALPIAQLKVQAQIVMSAAQAQSLKLQAGQLVSCDDNPLLFQVVISSQVPKSSLLIYAPADQYFPLTHCDALILATQEQTQAYRAQLANLTGTQEAQKQAQHTRFLTQDQTIPIRFIQGAN</sequence>
<evidence type="ECO:0000256" key="8">
    <source>
        <dbReference type="ARBA" id="ARBA00022967"/>
    </source>
</evidence>
<comment type="subunit">
    <text evidence="13">Composed of 13 different subunits. Subunits NuoCD, E, F, and G constitute the peripheral sector of the complex.</text>
</comment>
<dbReference type="PROSITE" id="PS51669">
    <property type="entry name" value="4FE4S_MOW_BIS_MGD"/>
    <property type="match status" value="1"/>
</dbReference>
<dbReference type="NCBIfam" id="TIGR01973">
    <property type="entry name" value="NuoG"/>
    <property type="match status" value="1"/>
</dbReference>
<dbReference type="SUPFAM" id="SSF54862">
    <property type="entry name" value="4Fe-4S ferredoxins"/>
    <property type="match status" value="1"/>
</dbReference>
<evidence type="ECO:0000256" key="3">
    <source>
        <dbReference type="ARBA" id="ARBA00019902"/>
    </source>
</evidence>
<keyword evidence="4" id="KW-0004">4Fe-4S</keyword>
<accession>K7A0X3</accession>